<gene>
    <name evidence="1" type="primary">RvY_06682</name>
    <name evidence="1" type="synonym">RvY_06682.1</name>
    <name evidence="1" type="ORF">RvY_06682-1</name>
</gene>
<dbReference type="Proteomes" id="UP000186922">
    <property type="component" value="Unassembled WGS sequence"/>
</dbReference>
<reference evidence="1 2" key="1">
    <citation type="journal article" date="2016" name="Nat. Commun.">
        <title>Extremotolerant tardigrade genome and improved radiotolerance of human cultured cells by tardigrade-unique protein.</title>
        <authorList>
            <person name="Hashimoto T."/>
            <person name="Horikawa D.D."/>
            <person name="Saito Y."/>
            <person name="Kuwahara H."/>
            <person name="Kozuka-Hata H."/>
            <person name="Shin-I T."/>
            <person name="Minakuchi Y."/>
            <person name="Ohishi K."/>
            <person name="Motoyama A."/>
            <person name="Aizu T."/>
            <person name="Enomoto A."/>
            <person name="Kondo K."/>
            <person name="Tanaka S."/>
            <person name="Hara Y."/>
            <person name="Koshikawa S."/>
            <person name="Sagara H."/>
            <person name="Miura T."/>
            <person name="Yokobori S."/>
            <person name="Miyagawa K."/>
            <person name="Suzuki Y."/>
            <person name="Kubo T."/>
            <person name="Oyama M."/>
            <person name="Kohara Y."/>
            <person name="Fujiyama A."/>
            <person name="Arakawa K."/>
            <person name="Katayama T."/>
            <person name="Toyoda A."/>
            <person name="Kunieda T."/>
        </authorList>
    </citation>
    <scope>NUCLEOTIDE SEQUENCE [LARGE SCALE GENOMIC DNA]</scope>
    <source>
        <strain evidence="1 2">YOKOZUNA-1</strain>
    </source>
</reference>
<organism evidence="1 2">
    <name type="scientific">Ramazzottius varieornatus</name>
    <name type="common">Water bear</name>
    <name type="synonym">Tardigrade</name>
    <dbReference type="NCBI Taxonomy" id="947166"/>
    <lineage>
        <taxon>Eukaryota</taxon>
        <taxon>Metazoa</taxon>
        <taxon>Ecdysozoa</taxon>
        <taxon>Tardigrada</taxon>
        <taxon>Eutardigrada</taxon>
        <taxon>Parachela</taxon>
        <taxon>Hypsibioidea</taxon>
        <taxon>Ramazzottiidae</taxon>
        <taxon>Ramazzottius</taxon>
    </lineage>
</organism>
<evidence type="ECO:0000313" key="1">
    <source>
        <dbReference type="EMBL" id="GAU94990.1"/>
    </source>
</evidence>
<dbReference type="AlphaFoldDB" id="A0A1D1V2A9"/>
<accession>A0A1D1V2A9</accession>
<protein>
    <submittedName>
        <fullName evidence="1">Uncharacterized protein</fullName>
    </submittedName>
</protein>
<keyword evidence="2" id="KW-1185">Reference proteome</keyword>
<evidence type="ECO:0000313" key="2">
    <source>
        <dbReference type="Proteomes" id="UP000186922"/>
    </source>
</evidence>
<name>A0A1D1V2A9_RAMVA</name>
<dbReference type="EMBL" id="BDGG01000003">
    <property type="protein sequence ID" value="GAU94990.1"/>
    <property type="molecule type" value="Genomic_DNA"/>
</dbReference>
<comment type="caution">
    <text evidence="1">The sequence shown here is derived from an EMBL/GenBank/DDBJ whole genome shotgun (WGS) entry which is preliminary data.</text>
</comment>
<sequence>MKDVFEDLHGSANVVADLEDGRLPVFGCVAEVSLARSFADLLQLVQGALLDPEPGLVGSLGRTLAVGSPTWRHCPQRPLRDSTARKNLGSWGLTVPLMSVISLIKANSRTREALADPLSSLRMISSWISCSFLNKTGFSFLPSSSVYLLHWMFQMV</sequence>
<proteinExistence type="predicted"/>